<dbReference type="Gene3D" id="3.40.50.880">
    <property type="match status" value="1"/>
</dbReference>
<name>A0A356LF94_9BURK</name>
<keyword evidence="1" id="KW-1133">Transmembrane helix</keyword>
<protein>
    <submittedName>
        <fullName evidence="3">Transcriptional regulator</fullName>
    </submittedName>
</protein>
<organism evidence="3 4">
    <name type="scientific">Advenella kashmirensis</name>
    <dbReference type="NCBI Taxonomy" id="310575"/>
    <lineage>
        <taxon>Bacteria</taxon>
        <taxon>Pseudomonadati</taxon>
        <taxon>Pseudomonadota</taxon>
        <taxon>Betaproteobacteria</taxon>
        <taxon>Burkholderiales</taxon>
        <taxon>Alcaligenaceae</taxon>
    </lineage>
</organism>
<dbReference type="AlphaFoldDB" id="A0A356LF94"/>
<gene>
    <name evidence="3" type="ORF">DD666_09290</name>
</gene>
<dbReference type="Pfam" id="PF01965">
    <property type="entry name" value="DJ-1_PfpI"/>
    <property type="match status" value="1"/>
</dbReference>
<reference evidence="3 4" key="1">
    <citation type="journal article" date="2018" name="Nat. Biotechnol.">
        <title>A standardized bacterial taxonomy based on genome phylogeny substantially revises the tree of life.</title>
        <authorList>
            <person name="Parks D.H."/>
            <person name="Chuvochina M."/>
            <person name="Waite D.W."/>
            <person name="Rinke C."/>
            <person name="Skarshewski A."/>
            <person name="Chaumeil P.A."/>
            <person name="Hugenholtz P."/>
        </authorList>
    </citation>
    <scope>NUCLEOTIDE SEQUENCE [LARGE SCALE GENOMIC DNA]</scope>
    <source>
        <strain evidence="3">UBA10707</strain>
    </source>
</reference>
<feature type="transmembrane region" description="Helical" evidence="1">
    <location>
        <begin position="12"/>
        <end position="34"/>
    </location>
</feature>
<evidence type="ECO:0000259" key="2">
    <source>
        <dbReference type="Pfam" id="PF01965"/>
    </source>
</evidence>
<dbReference type="PANTHER" id="PTHR43130">
    <property type="entry name" value="ARAC-FAMILY TRANSCRIPTIONAL REGULATOR"/>
    <property type="match status" value="1"/>
</dbReference>
<keyword evidence="1" id="KW-0812">Transmembrane</keyword>
<keyword evidence="1" id="KW-0472">Membrane</keyword>
<dbReference type="InterPro" id="IPR052158">
    <property type="entry name" value="INH-QAR"/>
</dbReference>
<evidence type="ECO:0000256" key="1">
    <source>
        <dbReference type="SAM" id="Phobius"/>
    </source>
</evidence>
<dbReference type="InterPro" id="IPR002818">
    <property type="entry name" value="DJ-1/PfpI"/>
</dbReference>
<accession>A0A356LF94</accession>
<sequence>MLSAEVTPMKLRIFMLVVIGIVAFSIVAGAIWLLTLPLPGSHPALPGLDSREHETAMAALAPPKRQRPLIAVIGLNDATETTDYLLPYGILKRAGIADVMALSMKDGPVRLYPALTVRADATAAQFDRRYPTGADYVIVPAMSRDDDPAVIAWLRHQKAKGAIIIGVCAGAKVVAEAGLLDGRRATTHWYYLNALLENHPDIDYVANRRWVVDNGIVTTTGITASMPTMLMLIEAIAGRQTAQHVGQNLGVAQWSAAHDSQSFRFTRPFALTVIENTLAFWRREQLALPLHTGIDEVSLALVADAWSRTYRSHVATFAPDRSAIVSRNGMQIIADRAATTSDNNTGVPMVDMTHPATALTGTLEAIGKRYGLPTASVVAMQLEYPWPAARPDHNTDRN</sequence>
<feature type="domain" description="DJ-1/PfpI" evidence="2">
    <location>
        <begin position="72"/>
        <end position="234"/>
    </location>
</feature>
<evidence type="ECO:0000313" key="3">
    <source>
        <dbReference type="EMBL" id="HBP29594.1"/>
    </source>
</evidence>
<dbReference type="SUPFAM" id="SSF52317">
    <property type="entry name" value="Class I glutamine amidotransferase-like"/>
    <property type="match status" value="1"/>
</dbReference>
<evidence type="ECO:0000313" key="4">
    <source>
        <dbReference type="Proteomes" id="UP000264036"/>
    </source>
</evidence>
<proteinExistence type="predicted"/>
<dbReference type="InterPro" id="IPR029062">
    <property type="entry name" value="Class_I_gatase-like"/>
</dbReference>
<dbReference type="Proteomes" id="UP000264036">
    <property type="component" value="Unassembled WGS sequence"/>
</dbReference>
<dbReference type="EMBL" id="DOEK01000025">
    <property type="protein sequence ID" value="HBP29594.1"/>
    <property type="molecule type" value="Genomic_DNA"/>
</dbReference>
<dbReference type="PANTHER" id="PTHR43130:SF3">
    <property type="entry name" value="HTH-TYPE TRANSCRIPTIONAL REGULATOR RV1931C"/>
    <property type="match status" value="1"/>
</dbReference>
<comment type="caution">
    <text evidence="3">The sequence shown here is derived from an EMBL/GenBank/DDBJ whole genome shotgun (WGS) entry which is preliminary data.</text>
</comment>